<evidence type="ECO:0000313" key="5">
    <source>
        <dbReference type="EMBL" id="APE32749.1"/>
    </source>
</evidence>
<dbReference type="RefSeq" id="WP_071925770.1">
    <property type="nucleotide sequence ID" value="NZ_CP018082.1"/>
</dbReference>
<protein>
    <submittedName>
        <fullName evidence="5">ESX secretion-associated protein EspG</fullName>
    </submittedName>
</protein>
<dbReference type="Pfam" id="PF14011">
    <property type="entry name" value="ESX-1_EspG"/>
    <property type="match status" value="1"/>
</dbReference>
<name>A0A1J0VL65_9NOCA</name>
<proteinExistence type="inferred from homology"/>
<dbReference type="EMBL" id="CP018082">
    <property type="protein sequence ID" value="APE32749.1"/>
    <property type="molecule type" value="Genomic_DNA"/>
</dbReference>
<keyword evidence="6" id="KW-1185">Reference proteome</keyword>
<accession>A0A1J0VL65</accession>
<reference evidence="5" key="1">
    <citation type="submission" date="2016-11" db="EMBL/GenBank/DDBJ databases">
        <authorList>
            <person name="Jaros S."/>
            <person name="Januszkiewicz K."/>
            <person name="Wedrychowicz H."/>
        </authorList>
    </citation>
    <scope>NUCLEOTIDE SEQUENCE [LARGE SCALE GENOMIC DNA]</scope>
    <source>
        <strain evidence="5">Y48</strain>
    </source>
</reference>
<dbReference type="Proteomes" id="UP000183810">
    <property type="component" value="Chromosome"/>
</dbReference>
<keyword evidence="3" id="KW-0963">Cytoplasm</keyword>
<sequence>MSNETRWQLDSLGFSIALEANGRDRLPYPLRYRAEFPETADEYARRRARSAQNLQQVYDDSLHRTLEILLEPHVRVEIQGFHGPRQAQTIGIHVGIADAEAVVAVQYSERDRRGGGDITLNRHPASSVAAEIVALLPRCPGGGEPRFEGRRSDLDAAVHARHPTRLSPTEKLQRFLKRPRTGTGEITVYPGFEIDARPTTDGSAFLWLDYPDDGRYLMQHHDTDNFTVIPGPTEEITRRLQARIASMSERVRPTR</sequence>
<keyword evidence="4" id="KW-0143">Chaperone</keyword>
<evidence type="ECO:0000313" key="6">
    <source>
        <dbReference type="Proteomes" id="UP000183810"/>
    </source>
</evidence>
<organism evidence="5 6">
    <name type="scientific">Nocardia mangyaensis</name>
    <dbReference type="NCBI Taxonomy" id="2213200"/>
    <lineage>
        <taxon>Bacteria</taxon>
        <taxon>Bacillati</taxon>
        <taxon>Actinomycetota</taxon>
        <taxon>Actinomycetes</taxon>
        <taxon>Mycobacteriales</taxon>
        <taxon>Nocardiaceae</taxon>
        <taxon>Nocardia</taxon>
    </lineage>
</organism>
<dbReference type="KEGG" id="nsl:BOX37_00790"/>
<evidence type="ECO:0000256" key="3">
    <source>
        <dbReference type="ARBA" id="ARBA00022490"/>
    </source>
</evidence>
<evidence type="ECO:0000256" key="4">
    <source>
        <dbReference type="ARBA" id="ARBA00023186"/>
    </source>
</evidence>
<gene>
    <name evidence="5" type="ORF">BOX37_00790</name>
</gene>
<comment type="similarity">
    <text evidence="2">Belongs to the EspG family.</text>
</comment>
<comment type="subcellular location">
    <subcellularLocation>
        <location evidence="1">Cytoplasm</location>
    </subcellularLocation>
</comment>
<dbReference type="AlphaFoldDB" id="A0A1J0VL65"/>
<dbReference type="InterPro" id="IPR025734">
    <property type="entry name" value="EspG"/>
</dbReference>
<dbReference type="OrthoDB" id="4532341at2"/>
<evidence type="ECO:0000256" key="2">
    <source>
        <dbReference type="ARBA" id="ARBA00006411"/>
    </source>
</evidence>
<evidence type="ECO:0000256" key="1">
    <source>
        <dbReference type="ARBA" id="ARBA00004496"/>
    </source>
</evidence>